<proteinExistence type="predicted"/>
<dbReference type="HOGENOM" id="CLU_692344_0_0_10"/>
<accession>H1HL32</accession>
<feature type="chain" id="PRO_5003550470" description="Phosphate-selective porin O and P" evidence="2">
    <location>
        <begin position="21"/>
        <end position="398"/>
    </location>
</feature>
<sequence length="398" mass="44534">MKRVFMSFVSALLISAPALAADENANMGPAETNTATETATTSTEKTTDEENTSALEKLISKLPKLSGYLQTGWNYTTQGKGTSSFQAKRLRLIMDGQVMENVTFRLQIEAFNGIGGSRNGNGQKNLQVMDAFATAKLSDALNIRAGQYYLPLGFENYNISPATLETVDFSNICYRMVCRNPVSYNVVDYGRDLGVMVFGNLLPNAEKDFNYLSYYLSLTNGNMPMKDDNNKSKDIITVLEFRPIKNLMFKGAYNWGEYASENIAGGNSLVPAGVKHQEMNRYIVGAWYNDPNGLNLRTEYGHIQAGSYVKEDGFYALAAYTIGNWVPVVRYDMYRDKVNKATLNNYDRILGGFTYMFSKKLKIQANYGYSMYTKEAKDFSNGGKKGSSQIQIMAMYKF</sequence>
<feature type="compositionally biased region" description="Low complexity" evidence="1">
    <location>
        <begin position="31"/>
        <end position="44"/>
    </location>
</feature>
<organism evidence="3 4">
    <name type="scientific">Segatella maculosa OT 289</name>
    <dbReference type="NCBI Taxonomy" id="999422"/>
    <lineage>
        <taxon>Bacteria</taxon>
        <taxon>Pseudomonadati</taxon>
        <taxon>Bacteroidota</taxon>
        <taxon>Bacteroidia</taxon>
        <taxon>Bacteroidales</taxon>
        <taxon>Prevotellaceae</taxon>
        <taxon>Segatella</taxon>
    </lineage>
</organism>
<keyword evidence="4" id="KW-1185">Reference proteome</keyword>
<dbReference type="SUPFAM" id="SSF56935">
    <property type="entry name" value="Porins"/>
    <property type="match status" value="1"/>
</dbReference>
<dbReference type="InterPro" id="IPR023614">
    <property type="entry name" value="Porin_dom_sf"/>
</dbReference>
<dbReference type="Pfam" id="PF07396">
    <property type="entry name" value="Porin_O_P"/>
    <property type="match status" value="1"/>
</dbReference>
<keyword evidence="2" id="KW-0732">Signal</keyword>
<comment type="caution">
    <text evidence="3">The sequence shown here is derived from an EMBL/GenBank/DDBJ whole genome shotgun (WGS) entry which is preliminary data.</text>
</comment>
<dbReference type="Proteomes" id="UP000003167">
    <property type="component" value="Unassembled WGS sequence"/>
</dbReference>
<dbReference type="InterPro" id="IPR010870">
    <property type="entry name" value="Porin_O/P"/>
</dbReference>
<evidence type="ECO:0008006" key="5">
    <source>
        <dbReference type="Google" id="ProtNLM"/>
    </source>
</evidence>
<dbReference type="PATRIC" id="fig|999422.3.peg.902"/>
<dbReference type="EMBL" id="AGEK01000017">
    <property type="protein sequence ID" value="EHO72496.1"/>
    <property type="molecule type" value="Genomic_DNA"/>
</dbReference>
<name>H1HL32_9BACT</name>
<evidence type="ECO:0000313" key="3">
    <source>
        <dbReference type="EMBL" id="EHO72496.1"/>
    </source>
</evidence>
<dbReference type="RefSeq" id="WP_008564668.1">
    <property type="nucleotide sequence ID" value="NZ_JH594502.1"/>
</dbReference>
<dbReference type="OrthoDB" id="9807854at2"/>
<evidence type="ECO:0000256" key="1">
    <source>
        <dbReference type="SAM" id="MobiDB-lite"/>
    </source>
</evidence>
<reference evidence="3 4" key="1">
    <citation type="submission" date="2011-12" db="EMBL/GenBank/DDBJ databases">
        <title>The Genome Sequence of Prevotella maculosa OT 289.</title>
        <authorList>
            <consortium name="The Broad Institute Genome Sequencing Platform"/>
            <person name="Earl A."/>
            <person name="Ward D."/>
            <person name="Feldgarden M."/>
            <person name="Gevers D."/>
            <person name="Izard J."/>
            <person name="Blanton J.M."/>
            <person name="Mathney J."/>
            <person name="Tanner A.C."/>
            <person name="Dewhirst F.E."/>
            <person name="Young S.K."/>
            <person name="Zeng Q."/>
            <person name="Gargeya S."/>
            <person name="Fitzgerald M."/>
            <person name="Haas B."/>
            <person name="Abouelleil A."/>
            <person name="Alvarado L."/>
            <person name="Arachchi H.M."/>
            <person name="Berlin A."/>
            <person name="Chapman S.B."/>
            <person name="Gearin G."/>
            <person name="Goldberg J."/>
            <person name="Griggs A."/>
            <person name="Gujja S."/>
            <person name="Hansen M."/>
            <person name="Heiman D."/>
            <person name="Howarth C."/>
            <person name="Larimer J."/>
            <person name="Lui A."/>
            <person name="MacDonald P.J.P."/>
            <person name="McCowen C."/>
            <person name="Montmayeur A."/>
            <person name="Murphy C."/>
            <person name="Neiman D."/>
            <person name="Pearson M."/>
            <person name="Priest M."/>
            <person name="Roberts A."/>
            <person name="Saif S."/>
            <person name="Shea T."/>
            <person name="Sisk P."/>
            <person name="Stolte C."/>
            <person name="Sykes S."/>
            <person name="Wortman J."/>
            <person name="Nusbaum C."/>
            <person name="Birren B."/>
        </authorList>
    </citation>
    <scope>NUCLEOTIDE SEQUENCE [LARGE SCALE GENOMIC DNA]</scope>
    <source>
        <strain evidence="3 4">OT 289</strain>
    </source>
</reference>
<feature type="region of interest" description="Disordered" evidence="1">
    <location>
        <begin position="25"/>
        <end position="51"/>
    </location>
</feature>
<dbReference type="STRING" id="999422.HMPREF9944_00876"/>
<protein>
    <recommendedName>
        <fullName evidence="5">Phosphate-selective porin O and P</fullName>
    </recommendedName>
</protein>
<evidence type="ECO:0000256" key="2">
    <source>
        <dbReference type="SAM" id="SignalP"/>
    </source>
</evidence>
<dbReference type="AlphaFoldDB" id="H1HL32"/>
<gene>
    <name evidence="3" type="ORF">HMPREF9944_00876</name>
</gene>
<feature type="signal peptide" evidence="2">
    <location>
        <begin position="1"/>
        <end position="20"/>
    </location>
</feature>
<dbReference type="Gene3D" id="2.40.160.10">
    <property type="entry name" value="Porin"/>
    <property type="match status" value="1"/>
</dbReference>
<evidence type="ECO:0000313" key="4">
    <source>
        <dbReference type="Proteomes" id="UP000003167"/>
    </source>
</evidence>